<dbReference type="FunFam" id="3.50.80.10:FF:000001">
    <property type="entry name" value="D-aminoacyl-tRNA deacylase"/>
    <property type="match status" value="1"/>
</dbReference>
<keyword evidence="8" id="KW-1185">Reference proteome</keyword>
<dbReference type="AlphaFoldDB" id="A0A212F6U1"/>
<organism evidence="7 8">
    <name type="scientific">Danaus plexippus plexippus</name>
    <dbReference type="NCBI Taxonomy" id="278856"/>
    <lineage>
        <taxon>Eukaryota</taxon>
        <taxon>Metazoa</taxon>
        <taxon>Ecdysozoa</taxon>
        <taxon>Arthropoda</taxon>
        <taxon>Hexapoda</taxon>
        <taxon>Insecta</taxon>
        <taxon>Pterygota</taxon>
        <taxon>Neoptera</taxon>
        <taxon>Endopterygota</taxon>
        <taxon>Lepidoptera</taxon>
        <taxon>Glossata</taxon>
        <taxon>Ditrysia</taxon>
        <taxon>Papilionoidea</taxon>
        <taxon>Nymphalidae</taxon>
        <taxon>Danainae</taxon>
        <taxon>Danaini</taxon>
        <taxon>Danaina</taxon>
        <taxon>Danaus</taxon>
        <taxon>Danaus</taxon>
    </lineage>
</organism>
<dbReference type="EMBL" id="AGBW02009969">
    <property type="protein sequence ID" value="OWR49455.1"/>
    <property type="molecule type" value="Genomic_DNA"/>
</dbReference>
<comment type="similarity">
    <text evidence="1 5">Belongs to the DTD family.</text>
</comment>
<comment type="subcellular location">
    <subcellularLocation>
        <location evidence="5">Cytoplasm</location>
    </subcellularLocation>
</comment>
<evidence type="ECO:0000256" key="5">
    <source>
        <dbReference type="RuleBase" id="RU003470"/>
    </source>
</evidence>
<keyword evidence="5" id="KW-0820">tRNA-binding</keyword>
<evidence type="ECO:0000313" key="7">
    <source>
        <dbReference type="EMBL" id="OWR49455.1"/>
    </source>
</evidence>
<dbReference type="InterPro" id="IPR003732">
    <property type="entry name" value="Daa-tRNA_deacyls_DTD"/>
</dbReference>
<name>A0A212F6U1_DANPL</name>
<evidence type="ECO:0000256" key="2">
    <source>
        <dbReference type="ARBA" id="ARBA00013056"/>
    </source>
</evidence>
<keyword evidence="5" id="KW-0963">Cytoplasm</keyword>
<accession>A0A212F6U1</accession>
<dbReference type="Gene3D" id="3.50.80.10">
    <property type="entry name" value="D-tyrosyl-tRNA(Tyr) deacylase"/>
    <property type="match status" value="1"/>
</dbReference>
<comment type="catalytic activity">
    <reaction evidence="4">
        <text>a D-aminoacyl-tRNA + H2O = a tRNA + a D-alpha-amino acid + H(+)</text>
        <dbReference type="Rhea" id="RHEA:13953"/>
        <dbReference type="Rhea" id="RHEA-COMP:10123"/>
        <dbReference type="Rhea" id="RHEA-COMP:10124"/>
        <dbReference type="ChEBI" id="CHEBI:15377"/>
        <dbReference type="ChEBI" id="CHEBI:15378"/>
        <dbReference type="ChEBI" id="CHEBI:59871"/>
        <dbReference type="ChEBI" id="CHEBI:78442"/>
        <dbReference type="ChEBI" id="CHEBI:79333"/>
        <dbReference type="EC" id="3.1.1.96"/>
    </reaction>
</comment>
<dbReference type="GO" id="GO:0051500">
    <property type="term" value="F:D-tyrosyl-tRNA(Tyr) deacylase activity"/>
    <property type="evidence" value="ECO:0007669"/>
    <property type="project" value="TreeGrafter"/>
</dbReference>
<dbReference type="GO" id="GO:0005737">
    <property type="term" value="C:cytoplasm"/>
    <property type="evidence" value="ECO:0007669"/>
    <property type="project" value="UniProtKB-SubCell"/>
</dbReference>
<gene>
    <name evidence="7" type="ORF">KGM_212493</name>
</gene>
<sequence length="173" mass="19499">MKAIIQRCMNAQVSVNGEVVSKIGQGACVLIGISSKDNVKDMEFMVKKLLSIKLFDDDDGKKWKKSIVDKEFELLCVSQFTLCNTWKGNKPDFHLAMSSEQSKEFYENFIKLMKDKYNPDKVKGKYGVFGAYMQVSLQNDGPVTLELESPVQNDNSKKAQPVLTNTENGEADR</sequence>
<protein>
    <recommendedName>
        <fullName evidence="2 5">D-aminoacyl-tRNA deacylase</fullName>
        <ecNumber evidence="2 5">3.1.1.96</ecNumber>
    </recommendedName>
</protein>
<dbReference type="GO" id="GO:0106026">
    <property type="term" value="F:Gly-tRNA(Ala) deacylase activity"/>
    <property type="evidence" value="ECO:0007669"/>
    <property type="project" value="RHEA"/>
</dbReference>
<evidence type="ECO:0000256" key="1">
    <source>
        <dbReference type="ARBA" id="ARBA00009673"/>
    </source>
</evidence>
<dbReference type="Proteomes" id="UP000007151">
    <property type="component" value="Unassembled WGS sequence"/>
</dbReference>
<comment type="caution">
    <text evidence="7">The sequence shown here is derived from an EMBL/GenBank/DDBJ whole genome shotgun (WGS) entry which is preliminary data.</text>
</comment>
<feature type="compositionally biased region" description="Polar residues" evidence="6">
    <location>
        <begin position="162"/>
        <end position="173"/>
    </location>
</feature>
<proteinExistence type="inferred from homology"/>
<feature type="region of interest" description="Disordered" evidence="6">
    <location>
        <begin position="148"/>
        <end position="173"/>
    </location>
</feature>
<dbReference type="InParanoid" id="A0A212F6U1"/>
<comment type="catalytic activity">
    <reaction evidence="3">
        <text>glycyl-tRNA(Ala) + H2O = tRNA(Ala) + glycine + H(+)</text>
        <dbReference type="Rhea" id="RHEA:53744"/>
        <dbReference type="Rhea" id="RHEA-COMP:9657"/>
        <dbReference type="Rhea" id="RHEA-COMP:13640"/>
        <dbReference type="ChEBI" id="CHEBI:15377"/>
        <dbReference type="ChEBI" id="CHEBI:15378"/>
        <dbReference type="ChEBI" id="CHEBI:57305"/>
        <dbReference type="ChEBI" id="CHEBI:78442"/>
        <dbReference type="ChEBI" id="CHEBI:78522"/>
        <dbReference type="EC" id="3.1.1.96"/>
    </reaction>
</comment>
<evidence type="ECO:0000256" key="3">
    <source>
        <dbReference type="ARBA" id="ARBA00047676"/>
    </source>
</evidence>
<dbReference type="EC" id="3.1.1.96" evidence="2 5"/>
<keyword evidence="5" id="KW-0378">Hydrolase</keyword>
<dbReference type="Pfam" id="PF02580">
    <property type="entry name" value="Tyr_Deacylase"/>
    <property type="match status" value="1"/>
</dbReference>
<dbReference type="FunCoup" id="A0A212F6U1">
    <property type="interactions" value="484"/>
</dbReference>
<dbReference type="PANTHER" id="PTHR10472:SF5">
    <property type="entry name" value="D-AMINOACYL-TRNA DEACYLASE 1"/>
    <property type="match status" value="1"/>
</dbReference>
<dbReference type="InterPro" id="IPR023509">
    <property type="entry name" value="DTD-like_sf"/>
</dbReference>
<dbReference type="KEGG" id="dpl:KGM_212493"/>
<dbReference type="SUPFAM" id="SSF69500">
    <property type="entry name" value="DTD-like"/>
    <property type="match status" value="1"/>
</dbReference>
<evidence type="ECO:0000256" key="4">
    <source>
        <dbReference type="ARBA" id="ARBA00048018"/>
    </source>
</evidence>
<keyword evidence="5" id="KW-0694">RNA-binding</keyword>
<dbReference type="NCBIfam" id="TIGR00256">
    <property type="entry name" value="D-aminoacyl-tRNA deacylase"/>
    <property type="match status" value="1"/>
</dbReference>
<reference evidence="7 8" key="1">
    <citation type="journal article" date="2011" name="Cell">
        <title>The monarch butterfly genome yields insights into long-distance migration.</title>
        <authorList>
            <person name="Zhan S."/>
            <person name="Merlin C."/>
            <person name="Boore J.L."/>
            <person name="Reppert S.M."/>
        </authorList>
    </citation>
    <scope>NUCLEOTIDE SEQUENCE [LARGE SCALE GENOMIC DNA]</scope>
    <source>
        <strain evidence="7">F-2</strain>
    </source>
</reference>
<evidence type="ECO:0000256" key="6">
    <source>
        <dbReference type="SAM" id="MobiDB-lite"/>
    </source>
</evidence>
<evidence type="ECO:0000313" key="8">
    <source>
        <dbReference type="Proteomes" id="UP000007151"/>
    </source>
</evidence>
<dbReference type="PANTHER" id="PTHR10472">
    <property type="entry name" value="D-TYROSYL-TRNA TYR DEACYLASE"/>
    <property type="match status" value="1"/>
</dbReference>
<dbReference type="GO" id="GO:0000049">
    <property type="term" value="F:tRNA binding"/>
    <property type="evidence" value="ECO:0007669"/>
    <property type="project" value="UniProtKB-KW"/>
</dbReference>
<dbReference type="eggNOG" id="KOG3323">
    <property type="taxonomic scope" value="Eukaryota"/>
</dbReference>
<dbReference type="STRING" id="278856.A0A212F6U1"/>